<feature type="transmembrane region" description="Helical" evidence="1">
    <location>
        <begin position="62"/>
        <end position="82"/>
    </location>
</feature>
<dbReference type="InterPro" id="IPR050879">
    <property type="entry name" value="Acyltransferase_3"/>
</dbReference>
<feature type="transmembrane region" description="Helical" evidence="1">
    <location>
        <begin position="24"/>
        <end position="41"/>
    </location>
</feature>
<feature type="transmembrane region" description="Helical" evidence="1">
    <location>
        <begin position="133"/>
        <end position="150"/>
    </location>
</feature>
<dbReference type="PANTHER" id="PTHR23028">
    <property type="entry name" value="ACETYLTRANSFERASE"/>
    <property type="match status" value="1"/>
</dbReference>
<keyword evidence="1" id="KW-0472">Membrane</keyword>
<organism evidence="3 4">
    <name type="scientific">Mycolicibacterium rufum</name>
    <dbReference type="NCBI Taxonomy" id="318424"/>
    <lineage>
        <taxon>Bacteria</taxon>
        <taxon>Bacillati</taxon>
        <taxon>Actinomycetota</taxon>
        <taxon>Actinomycetes</taxon>
        <taxon>Mycobacteriales</taxon>
        <taxon>Mycobacteriaceae</taxon>
        <taxon>Mycolicibacterium</taxon>
    </lineage>
</organism>
<feature type="transmembrane region" description="Helical" evidence="1">
    <location>
        <begin position="223"/>
        <end position="240"/>
    </location>
</feature>
<gene>
    <name evidence="3" type="ORF">MJO55_07115</name>
</gene>
<feature type="transmembrane region" description="Helical" evidence="1">
    <location>
        <begin position="197"/>
        <end position="216"/>
    </location>
</feature>
<dbReference type="InterPro" id="IPR002656">
    <property type="entry name" value="Acyl_transf_3_dom"/>
</dbReference>
<feature type="transmembrane region" description="Helical" evidence="1">
    <location>
        <begin position="159"/>
        <end position="177"/>
    </location>
</feature>
<keyword evidence="3" id="KW-0012">Acyltransferase</keyword>
<evidence type="ECO:0000256" key="1">
    <source>
        <dbReference type="SAM" id="Phobius"/>
    </source>
</evidence>
<dbReference type="GO" id="GO:0016746">
    <property type="term" value="F:acyltransferase activity"/>
    <property type="evidence" value="ECO:0007669"/>
    <property type="project" value="UniProtKB-KW"/>
</dbReference>
<dbReference type="Pfam" id="PF01757">
    <property type="entry name" value="Acyl_transf_3"/>
    <property type="match status" value="1"/>
</dbReference>
<keyword evidence="3" id="KW-0808">Transferase</keyword>
<name>A0ABY3UKF9_9MYCO</name>
<sequence>MRALAVLAVVATHLVGWPRGGFVGIDVFFVISGFFVTDMLLRGAEPTGTVSLGRFWLDRARRILPTAIAVLIATYAASVVLLPDRTHTIGVDALFSLAFLANWRFAAQGADTSGVLDTASPLQHFWPLSIEEQFYLLWPLLLLAVTALVVRRAWSRDRWFGLIAGASGLLTAASLAWATYETAVSPHWAYFNTFARAWELGVGALLATGVGVFTRMPVWLRPLLSWAGVALIVASLLLINPESGGFPVPWALLPVAGAALVIAAGVGSEPMFQPLLRNQAATYLGDLSYALYLVHWPVIVLLGTAMETSVYFDASALALSFGLAIACHHFLESPLRHGSWSAVQQAREDMRHGLYHVERSTKVAAVAALVLITLSVITFAARPDRYEQAHPAVPCCRTIE</sequence>
<feature type="transmembrane region" description="Helical" evidence="1">
    <location>
        <begin position="287"/>
        <end position="305"/>
    </location>
</feature>
<dbReference type="EMBL" id="CP092427">
    <property type="protein sequence ID" value="ULP38192.1"/>
    <property type="molecule type" value="Genomic_DNA"/>
</dbReference>
<reference evidence="3" key="1">
    <citation type="submission" date="2022-08" db="EMBL/GenBank/DDBJ databases">
        <title>Whole genome sequencing of non-tuberculosis mycobacteria type-strains.</title>
        <authorList>
            <person name="Igarashi Y."/>
            <person name="Osugi A."/>
            <person name="Mitarai S."/>
        </authorList>
    </citation>
    <scope>NUCLEOTIDE SEQUENCE</scope>
    <source>
        <strain evidence="3">JCM 16372</strain>
    </source>
</reference>
<evidence type="ECO:0000313" key="4">
    <source>
        <dbReference type="Proteomes" id="UP001055159"/>
    </source>
</evidence>
<feature type="transmembrane region" description="Helical" evidence="1">
    <location>
        <begin position="363"/>
        <end position="381"/>
    </location>
</feature>
<evidence type="ECO:0000313" key="3">
    <source>
        <dbReference type="EMBL" id="ULP38192.1"/>
    </source>
</evidence>
<dbReference type="PANTHER" id="PTHR23028:SF53">
    <property type="entry name" value="ACYL_TRANSF_3 DOMAIN-CONTAINING PROTEIN"/>
    <property type="match status" value="1"/>
</dbReference>
<keyword evidence="1" id="KW-0812">Transmembrane</keyword>
<protein>
    <submittedName>
        <fullName evidence="3">Acyltransferase</fullName>
    </submittedName>
</protein>
<keyword evidence="4" id="KW-1185">Reference proteome</keyword>
<keyword evidence="1" id="KW-1133">Transmembrane helix</keyword>
<dbReference type="Proteomes" id="UP001055159">
    <property type="component" value="Chromosome"/>
</dbReference>
<dbReference type="RefSeq" id="WP_239735824.1">
    <property type="nucleotide sequence ID" value="NZ_CP092427.2"/>
</dbReference>
<feature type="transmembrane region" description="Helical" evidence="1">
    <location>
        <begin position="246"/>
        <end position="266"/>
    </location>
</feature>
<evidence type="ECO:0000259" key="2">
    <source>
        <dbReference type="Pfam" id="PF01757"/>
    </source>
</evidence>
<proteinExistence type="predicted"/>
<accession>A0ABY3UKF9</accession>
<feature type="domain" description="Acyltransferase 3" evidence="2">
    <location>
        <begin position="1"/>
        <end position="326"/>
    </location>
</feature>